<evidence type="ECO:0000256" key="1">
    <source>
        <dbReference type="ARBA" id="ARBA00004771"/>
    </source>
</evidence>
<comment type="pathway">
    <text evidence="1 11">Glycerolipid metabolism; triacylglycerol biosynthesis.</text>
</comment>
<dbReference type="GO" id="GO:0016746">
    <property type="term" value="F:acyltransferase activity"/>
    <property type="evidence" value="ECO:0007669"/>
    <property type="project" value="UniProtKB-KW"/>
</dbReference>
<dbReference type="EC" id="2.3.1.20" evidence="4 11"/>
<evidence type="ECO:0000256" key="2">
    <source>
        <dbReference type="ARBA" id="ARBA00005189"/>
    </source>
</evidence>
<dbReference type="Pfam" id="PF06974">
    <property type="entry name" value="WS_DGAT_C"/>
    <property type="match status" value="1"/>
</dbReference>
<dbReference type="SUPFAM" id="SSF52777">
    <property type="entry name" value="CoA-dependent acyltransferases"/>
    <property type="match status" value="1"/>
</dbReference>
<evidence type="ECO:0000313" key="15">
    <source>
        <dbReference type="Proteomes" id="UP001229651"/>
    </source>
</evidence>
<accession>A0ABU0EXZ9</accession>
<organism evidence="14 15">
    <name type="scientific">Amycolatopsis thermophila</name>
    <dbReference type="NCBI Taxonomy" id="206084"/>
    <lineage>
        <taxon>Bacteria</taxon>
        <taxon>Bacillati</taxon>
        <taxon>Actinomycetota</taxon>
        <taxon>Actinomycetes</taxon>
        <taxon>Pseudonocardiales</taxon>
        <taxon>Pseudonocardiaceae</taxon>
        <taxon>Amycolatopsis</taxon>
    </lineage>
</organism>
<evidence type="ECO:0000259" key="12">
    <source>
        <dbReference type="Pfam" id="PF03007"/>
    </source>
</evidence>
<gene>
    <name evidence="14" type="ORF">FB470_004137</name>
</gene>
<feature type="domain" description="O-acyltransferase WSD1 C-terminal" evidence="13">
    <location>
        <begin position="308"/>
        <end position="457"/>
    </location>
</feature>
<comment type="caution">
    <text evidence="14">The sequence shown here is derived from an EMBL/GenBank/DDBJ whole genome shotgun (WGS) entry which is preliminary data.</text>
</comment>
<evidence type="ECO:0000256" key="3">
    <source>
        <dbReference type="ARBA" id="ARBA00009587"/>
    </source>
</evidence>
<evidence type="ECO:0000256" key="4">
    <source>
        <dbReference type="ARBA" id="ARBA00013244"/>
    </source>
</evidence>
<evidence type="ECO:0000256" key="9">
    <source>
        <dbReference type="ARBA" id="ARBA00023315"/>
    </source>
</evidence>
<evidence type="ECO:0000256" key="7">
    <source>
        <dbReference type="ARBA" id="ARBA00022798"/>
    </source>
</evidence>
<dbReference type="Gene3D" id="3.30.559.10">
    <property type="entry name" value="Chloramphenicol acetyltransferase-like domain"/>
    <property type="match status" value="1"/>
</dbReference>
<keyword evidence="9 11" id="KW-0012">Acyltransferase</keyword>
<evidence type="ECO:0000256" key="6">
    <source>
        <dbReference type="ARBA" id="ARBA00022679"/>
    </source>
</evidence>
<evidence type="ECO:0000256" key="5">
    <source>
        <dbReference type="ARBA" id="ARBA00022516"/>
    </source>
</evidence>
<proteinExistence type="inferred from homology"/>
<dbReference type="InterPro" id="IPR014292">
    <property type="entry name" value="Acyl_transf_WS/DGAT"/>
</dbReference>
<dbReference type="PANTHER" id="PTHR31650:SF1">
    <property type="entry name" value="WAX ESTER SYNTHASE_DIACYLGLYCEROL ACYLTRANSFERASE 4-RELATED"/>
    <property type="match status" value="1"/>
</dbReference>
<dbReference type="PANTHER" id="PTHR31650">
    <property type="entry name" value="O-ACYLTRANSFERASE (WSD1-LIKE) FAMILY PROTEIN"/>
    <property type="match status" value="1"/>
</dbReference>
<comment type="pathway">
    <text evidence="2">Lipid metabolism.</text>
</comment>
<keyword evidence="5 11" id="KW-0444">Lipid biosynthesis</keyword>
<evidence type="ECO:0000256" key="10">
    <source>
        <dbReference type="ARBA" id="ARBA00048109"/>
    </source>
</evidence>
<name>A0ABU0EXZ9_9PSEU</name>
<dbReference type="InterPro" id="IPR045034">
    <property type="entry name" value="O-acyltransferase_WSD1-like"/>
</dbReference>
<dbReference type="Proteomes" id="UP001229651">
    <property type="component" value="Unassembled WGS sequence"/>
</dbReference>
<evidence type="ECO:0000313" key="14">
    <source>
        <dbReference type="EMBL" id="MDQ0380143.1"/>
    </source>
</evidence>
<keyword evidence="7 11" id="KW-0319">Glycerol metabolism</keyword>
<comment type="similarity">
    <text evidence="3 11">Belongs to the long-chain O-acyltransferase family.</text>
</comment>
<dbReference type="RefSeq" id="WP_306993910.1">
    <property type="nucleotide sequence ID" value="NZ_JAUSUT010000001.1"/>
</dbReference>
<dbReference type="EMBL" id="JAUSUT010000001">
    <property type="protein sequence ID" value="MDQ0380143.1"/>
    <property type="molecule type" value="Genomic_DNA"/>
</dbReference>
<keyword evidence="6 11" id="KW-0808">Transferase</keyword>
<sequence>MRPLSGLDASFLYLETSSQVLHVCGLLTLDGSTIPGGYRFPEFKRVLAERIAAIPEFRRKLHNSPLNFLHPVWVEDEAFDIDRHLHRVAVPQPGDRETLAELCAHFAGQPLDRGRPLWEMYVIEGLPGDAVAVMFKMHHSMVDGVGGASLIAYLAGTEPGELPPLPEREPNPEPPSHLELLRTSVGELARRPVELAKLLPGLAGMAPRWIGRALRRQGMPVPFTAPRTSFNATITGVRSVAYTTVDLDDVKTVKNAFGVKVNDVVLALCAGGLRRYFEARGELPTEPLVATVPVSTQDRTSRDDTSNNKVSAFFATLPTHLPEAAARLYAVAESNRQAKEHHHEIDADMLRDWAQFAAPGLFGLAVRAYAALRLADRHPVVHNLVVSNVPGPPVPLYFVGAKVTAFYPLGPVFHGAGLNVTVLSYAGGVDIGLIAARELVPDLWALTDAVRDEMKELLDAASALA</sequence>
<feature type="domain" description="O-acyltransferase WSD1-like N-terminal" evidence="12">
    <location>
        <begin position="4"/>
        <end position="265"/>
    </location>
</feature>
<dbReference type="InterPro" id="IPR004255">
    <property type="entry name" value="O-acyltransferase_WSD1_N"/>
</dbReference>
<comment type="catalytic activity">
    <reaction evidence="10 11">
        <text>an acyl-CoA + a 1,2-diacyl-sn-glycerol = a triacyl-sn-glycerol + CoA</text>
        <dbReference type="Rhea" id="RHEA:10868"/>
        <dbReference type="ChEBI" id="CHEBI:17815"/>
        <dbReference type="ChEBI" id="CHEBI:57287"/>
        <dbReference type="ChEBI" id="CHEBI:58342"/>
        <dbReference type="ChEBI" id="CHEBI:64615"/>
        <dbReference type="EC" id="2.3.1.20"/>
    </reaction>
</comment>
<reference evidence="14 15" key="1">
    <citation type="submission" date="2023-07" db="EMBL/GenBank/DDBJ databases">
        <title>Sequencing the genomes of 1000 actinobacteria strains.</title>
        <authorList>
            <person name="Klenk H.-P."/>
        </authorList>
    </citation>
    <scope>NUCLEOTIDE SEQUENCE [LARGE SCALE GENOMIC DNA]</scope>
    <source>
        <strain evidence="14 15">DSM 45805</strain>
    </source>
</reference>
<dbReference type="NCBIfam" id="TIGR02946">
    <property type="entry name" value="acyl_WS_DGAT"/>
    <property type="match status" value="1"/>
</dbReference>
<keyword evidence="15" id="KW-1185">Reference proteome</keyword>
<dbReference type="InterPro" id="IPR023213">
    <property type="entry name" value="CAT-like_dom_sf"/>
</dbReference>
<protein>
    <recommendedName>
        <fullName evidence="4 11">Diacylglycerol O-acyltransferase</fullName>
        <ecNumber evidence="4 11">2.3.1.20</ecNumber>
    </recommendedName>
</protein>
<evidence type="ECO:0000259" key="13">
    <source>
        <dbReference type="Pfam" id="PF06974"/>
    </source>
</evidence>
<dbReference type="Pfam" id="PF03007">
    <property type="entry name" value="WS_DGAT_cat"/>
    <property type="match status" value="1"/>
</dbReference>
<keyword evidence="8 11" id="KW-0443">Lipid metabolism</keyword>
<dbReference type="InterPro" id="IPR009721">
    <property type="entry name" value="O-acyltransferase_WSD1_C"/>
</dbReference>
<evidence type="ECO:0000256" key="8">
    <source>
        <dbReference type="ARBA" id="ARBA00023098"/>
    </source>
</evidence>
<evidence type="ECO:0000256" key="11">
    <source>
        <dbReference type="RuleBase" id="RU361241"/>
    </source>
</evidence>